<evidence type="ECO:0000259" key="3">
    <source>
        <dbReference type="Pfam" id="PF05036"/>
    </source>
</evidence>
<comment type="caution">
    <text evidence="4">The sequence shown here is derived from an EMBL/GenBank/DDBJ whole genome shotgun (WGS) entry which is preliminary data.</text>
</comment>
<dbReference type="Proteomes" id="UP000316330">
    <property type="component" value="Unassembled WGS sequence"/>
</dbReference>
<gene>
    <name evidence="4" type="ORF">FPZ45_00125</name>
</gene>
<proteinExistence type="predicted"/>
<feature type="domain" description="SPOR" evidence="3">
    <location>
        <begin position="225"/>
        <end position="282"/>
    </location>
</feature>
<dbReference type="GO" id="GO:0042834">
    <property type="term" value="F:peptidoglycan binding"/>
    <property type="evidence" value="ECO:0007669"/>
    <property type="project" value="InterPro"/>
</dbReference>
<dbReference type="RefSeq" id="WP_144696983.1">
    <property type="nucleotide sequence ID" value="NZ_VNJJ01000001.1"/>
</dbReference>
<dbReference type="OrthoDB" id="2680382at2"/>
<feature type="region of interest" description="Disordered" evidence="1">
    <location>
        <begin position="1"/>
        <end position="27"/>
    </location>
</feature>
<dbReference type="InterPro" id="IPR007730">
    <property type="entry name" value="SPOR-like_dom"/>
</dbReference>
<dbReference type="Pfam" id="PF05036">
    <property type="entry name" value="SPOR"/>
    <property type="match status" value="1"/>
</dbReference>
<evidence type="ECO:0000256" key="1">
    <source>
        <dbReference type="SAM" id="MobiDB-lite"/>
    </source>
</evidence>
<sequence>MPSNARMTIRFEPPAKPKQPSASGERHAVRQPIIELIEPDEKPALVNKEARMGFTSWNSPYQDDIHALEEIIRRTDTDHHRQPIIVREVKEEAQYDEIVVSDAARIPKDSEDLREGGWYSHLGTLEPVKETGPSWGRVILSVAAAIGTGILFGYMVLSLFTGAPLFPGKTDTMLPVQATMEKPSKTNTSPASSQNSAKAGSSNTAGVTPPSAQTASVPVVEVAGSNYYLLQFGVFKSKESMETAARQLRDKGISAATDVSDGYRVYAGAATTRSDAELLAAVMPGMDIYVKAEKQEALAVSTDALSREGAKFMNASADLIRKLVLMSGAGIQEDQVRKFGKEDMASLQDIAQAWSKISGAADKMGSGRSENAGIVVQALNSALASVADYNEKPTRKLLWSIQSDAMKALLTDRHIRAELGS</sequence>
<dbReference type="InterPro" id="IPR036680">
    <property type="entry name" value="SPOR-like_sf"/>
</dbReference>
<dbReference type="AlphaFoldDB" id="A0A559JVX7"/>
<dbReference type="Gene3D" id="3.30.70.1070">
    <property type="entry name" value="Sporulation related repeat"/>
    <property type="match status" value="1"/>
</dbReference>
<organism evidence="4 5">
    <name type="scientific">Cohnella terricola</name>
    <dbReference type="NCBI Taxonomy" id="1289167"/>
    <lineage>
        <taxon>Bacteria</taxon>
        <taxon>Bacillati</taxon>
        <taxon>Bacillota</taxon>
        <taxon>Bacilli</taxon>
        <taxon>Bacillales</taxon>
        <taxon>Paenibacillaceae</taxon>
        <taxon>Cohnella</taxon>
    </lineage>
</organism>
<keyword evidence="2" id="KW-1133">Transmembrane helix</keyword>
<feature type="region of interest" description="Disordered" evidence="1">
    <location>
        <begin position="181"/>
        <end position="212"/>
    </location>
</feature>
<accession>A0A559JVX7</accession>
<keyword evidence="5" id="KW-1185">Reference proteome</keyword>
<protein>
    <submittedName>
        <fullName evidence="4">SPOR domain-containing protein</fullName>
    </submittedName>
</protein>
<keyword evidence="2" id="KW-0472">Membrane</keyword>
<keyword evidence="2" id="KW-0812">Transmembrane</keyword>
<evidence type="ECO:0000256" key="2">
    <source>
        <dbReference type="SAM" id="Phobius"/>
    </source>
</evidence>
<evidence type="ECO:0000313" key="4">
    <source>
        <dbReference type="EMBL" id="TVY04051.1"/>
    </source>
</evidence>
<reference evidence="4 5" key="1">
    <citation type="submission" date="2019-07" db="EMBL/GenBank/DDBJ databases">
        <authorList>
            <person name="Kim J."/>
        </authorList>
    </citation>
    <scope>NUCLEOTIDE SEQUENCE [LARGE SCALE GENOMIC DNA]</scope>
    <source>
        <strain evidence="4 5">G13</strain>
    </source>
</reference>
<feature type="transmembrane region" description="Helical" evidence="2">
    <location>
        <begin position="138"/>
        <end position="160"/>
    </location>
</feature>
<dbReference type="SUPFAM" id="SSF110997">
    <property type="entry name" value="Sporulation related repeat"/>
    <property type="match status" value="1"/>
</dbReference>
<name>A0A559JVX7_9BACL</name>
<feature type="compositionally biased region" description="Polar residues" evidence="1">
    <location>
        <begin position="185"/>
        <end position="212"/>
    </location>
</feature>
<dbReference type="EMBL" id="VNJJ01000001">
    <property type="protein sequence ID" value="TVY04051.1"/>
    <property type="molecule type" value="Genomic_DNA"/>
</dbReference>
<evidence type="ECO:0000313" key="5">
    <source>
        <dbReference type="Proteomes" id="UP000316330"/>
    </source>
</evidence>